<sequence>DEVHFENAAGSVTFTCSVISAAAIEGTGTVNIDGDSIDSDPLFCAAESCVSAPTIVGEYTLDPLSPAAPDNSPCGLIGALEVGCGVSTVDDLPDPGPGIRSDVATFAAPNPMAAGSDLRLFIPGAIGESYYVELFDVEGRSVGSWTGEIDSEFVTLPGHRLQGGFAPLRPGAYYFRAEAGGRAGTGRVSVVR</sequence>
<dbReference type="AlphaFoldDB" id="A0A956NIF1"/>
<name>A0A956NIF1_UNCEI</name>
<protein>
    <submittedName>
        <fullName evidence="1">Uncharacterized protein</fullName>
    </submittedName>
</protein>
<proteinExistence type="predicted"/>
<reference evidence="1" key="1">
    <citation type="submission" date="2020-04" db="EMBL/GenBank/DDBJ databases">
        <authorList>
            <person name="Zhang T."/>
        </authorList>
    </citation>
    <scope>NUCLEOTIDE SEQUENCE</scope>
    <source>
        <strain evidence="1">HKST-UBA02</strain>
    </source>
</reference>
<feature type="non-terminal residue" evidence="1">
    <location>
        <position position="1"/>
    </location>
</feature>
<comment type="caution">
    <text evidence="1">The sequence shown here is derived from an EMBL/GenBank/DDBJ whole genome shotgun (WGS) entry which is preliminary data.</text>
</comment>
<reference evidence="1" key="2">
    <citation type="journal article" date="2021" name="Microbiome">
        <title>Successional dynamics and alternative stable states in a saline activated sludge microbial community over 9 years.</title>
        <authorList>
            <person name="Wang Y."/>
            <person name="Ye J."/>
            <person name="Ju F."/>
            <person name="Liu L."/>
            <person name="Boyd J.A."/>
            <person name="Deng Y."/>
            <person name="Parks D.H."/>
            <person name="Jiang X."/>
            <person name="Yin X."/>
            <person name="Woodcroft B.J."/>
            <person name="Tyson G.W."/>
            <person name="Hugenholtz P."/>
            <person name="Polz M.F."/>
            <person name="Zhang T."/>
        </authorList>
    </citation>
    <scope>NUCLEOTIDE SEQUENCE</scope>
    <source>
        <strain evidence="1">HKST-UBA02</strain>
    </source>
</reference>
<accession>A0A956NIF1</accession>
<dbReference type="EMBL" id="JAGQHS010000302">
    <property type="protein sequence ID" value="MCA9759282.1"/>
    <property type="molecule type" value="Genomic_DNA"/>
</dbReference>
<organism evidence="1 2">
    <name type="scientific">Eiseniibacteriota bacterium</name>
    <dbReference type="NCBI Taxonomy" id="2212470"/>
    <lineage>
        <taxon>Bacteria</taxon>
        <taxon>Candidatus Eiseniibacteriota</taxon>
    </lineage>
</organism>
<evidence type="ECO:0000313" key="1">
    <source>
        <dbReference type="EMBL" id="MCA9759282.1"/>
    </source>
</evidence>
<gene>
    <name evidence="1" type="ORF">KDA27_26050</name>
</gene>
<evidence type="ECO:0000313" key="2">
    <source>
        <dbReference type="Proteomes" id="UP000739538"/>
    </source>
</evidence>
<dbReference type="Proteomes" id="UP000739538">
    <property type="component" value="Unassembled WGS sequence"/>
</dbReference>